<keyword evidence="5" id="KW-0865">Zymogen</keyword>
<dbReference type="Pfam" id="PF00112">
    <property type="entry name" value="Peptidase_C1"/>
    <property type="match status" value="1"/>
</dbReference>
<dbReference type="SUPFAM" id="SSF54001">
    <property type="entry name" value="Cysteine proteinases"/>
    <property type="match status" value="1"/>
</dbReference>
<evidence type="ECO:0000259" key="9">
    <source>
        <dbReference type="SMART" id="SM00848"/>
    </source>
</evidence>
<dbReference type="Gene3D" id="3.90.70.10">
    <property type="entry name" value="Cysteine proteinases"/>
    <property type="match status" value="1"/>
</dbReference>
<proteinExistence type="inferred from homology"/>
<dbReference type="GO" id="GO:0008234">
    <property type="term" value="F:cysteine-type peptidase activity"/>
    <property type="evidence" value="ECO:0007669"/>
    <property type="project" value="UniProtKB-KW"/>
</dbReference>
<dbReference type="PRINTS" id="PR00705">
    <property type="entry name" value="PAPAIN"/>
</dbReference>
<evidence type="ECO:0000313" key="10">
    <source>
        <dbReference type="EMBL" id="RZC41621.1"/>
    </source>
</evidence>
<sequence length="294" mass="32343">MRTIFVLALIIAATLAVPSPRLLQQWNQFKITHNKQYATPIEEAKKLKVFQNNLAEIEQHNAKYEKGEVTYKKGINQFGDMTKEEFLAYVNRGKSSRPQFPGKYSKPFVASKKPAAAEVDWRNQGAVSEVKDQGQCGSCWAFSATGAIEGQLALNGNGLVSLSEQNLMDCSSDYGNAGCNGGWMDSAFDYVHDNGIESERDYPYEAYDGYCRFSQGLSVTSVSSYYDIPSGSESSLQQAVAQSGPVAVAIDATDELQFYSSGYFYDTTCNDRDLNHGVLAVGYGSQGGNDYWIV</sequence>
<name>A0A482W8V4_ASBVE</name>
<dbReference type="EMBL" id="QDEB01015720">
    <property type="protein sequence ID" value="RZC41621.1"/>
    <property type="molecule type" value="Genomic_DNA"/>
</dbReference>
<dbReference type="FunFam" id="3.90.70.10:FF:000006">
    <property type="entry name" value="Cathepsin S"/>
    <property type="match status" value="1"/>
</dbReference>
<keyword evidence="7" id="KW-0732">Signal</keyword>
<dbReference type="InterPro" id="IPR013128">
    <property type="entry name" value="Peptidase_C1A"/>
</dbReference>
<dbReference type="Proteomes" id="UP000292052">
    <property type="component" value="Unassembled WGS sequence"/>
</dbReference>
<feature type="non-terminal residue" evidence="10">
    <location>
        <position position="294"/>
    </location>
</feature>
<dbReference type="InterPro" id="IPR000169">
    <property type="entry name" value="Pept_cys_AS"/>
</dbReference>
<evidence type="ECO:0000256" key="7">
    <source>
        <dbReference type="SAM" id="SignalP"/>
    </source>
</evidence>
<dbReference type="PANTHER" id="PTHR12411">
    <property type="entry name" value="CYSTEINE PROTEASE FAMILY C1-RELATED"/>
    <property type="match status" value="1"/>
</dbReference>
<evidence type="ECO:0000256" key="3">
    <source>
        <dbReference type="ARBA" id="ARBA00022801"/>
    </source>
</evidence>
<comment type="caution">
    <text evidence="10">The sequence shown here is derived from an EMBL/GenBank/DDBJ whole genome shotgun (WGS) entry which is preliminary data.</text>
</comment>
<feature type="chain" id="PRO_5019849745" evidence="7">
    <location>
        <begin position="17"/>
        <end position="294"/>
    </location>
</feature>
<dbReference type="InterPro" id="IPR038765">
    <property type="entry name" value="Papain-like_cys_pep_sf"/>
</dbReference>
<keyword evidence="6" id="KW-1015">Disulfide bond</keyword>
<dbReference type="STRING" id="1661398.A0A482W8V4"/>
<evidence type="ECO:0000256" key="4">
    <source>
        <dbReference type="ARBA" id="ARBA00022807"/>
    </source>
</evidence>
<feature type="domain" description="Peptidase C1A papain C-terminal" evidence="8">
    <location>
        <begin position="115"/>
        <end position="294"/>
    </location>
</feature>
<organism evidence="10 11">
    <name type="scientific">Asbolus verrucosus</name>
    <name type="common">Desert ironclad beetle</name>
    <dbReference type="NCBI Taxonomy" id="1661398"/>
    <lineage>
        <taxon>Eukaryota</taxon>
        <taxon>Metazoa</taxon>
        <taxon>Ecdysozoa</taxon>
        <taxon>Arthropoda</taxon>
        <taxon>Hexapoda</taxon>
        <taxon>Insecta</taxon>
        <taxon>Pterygota</taxon>
        <taxon>Neoptera</taxon>
        <taxon>Endopterygota</taxon>
        <taxon>Coleoptera</taxon>
        <taxon>Polyphaga</taxon>
        <taxon>Cucujiformia</taxon>
        <taxon>Tenebrionidae</taxon>
        <taxon>Pimeliinae</taxon>
        <taxon>Asbolus</taxon>
    </lineage>
</organism>
<keyword evidence="3" id="KW-0378">Hydrolase</keyword>
<dbReference type="GO" id="GO:0006508">
    <property type="term" value="P:proteolysis"/>
    <property type="evidence" value="ECO:0007669"/>
    <property type="project" value="UniProtKB-KW"/>
</dbReference>
<dbReference type="Pfam" id="PF08246">
    <property type="entry name" value="Inhibitor_I29"/>
    <property type="match status" value="1"/>
</dbReference>
<keyword evidence="4" id="KW-0788">Thiol protease</keyword>
<dbReference type="AlphaFoldDB" id="A0A482W8V4"/>
<evidence type="ECO:0000256" key="1">
    <source>
        <dbReference type="ARBA" id="ARBA00008455"/>
    </source>
</evidence>
<protein>
    <submittedName>
        <fullName evidence="10">Peptidase C1 and/or Inhibitor I29 domain containing protein</fullName>
    </submittedName>
</protein>
<dbReference type="SMART" id="SM00645">
    <property type="entry name" value="Pept_C1"/>
    <property type="match status" value="1"/>
</dbReference>
<evidence type="ECO:0000259" key="8">
    <source>
        <dbReference type="SMART" id="SM00645"/>
    </source>
</evidence>
<keyword evidence="2" id="KW-0645">Protease</keyword>
<dbReference type="InterPro" id="IPR013201">
    <property type="entry name" value="Prot_inhib_I29"/>
</dbReference>
<dbReference type="InterPro" id="IPR025660">
    <property type="entry name" value="Pept_his_AS"/>
</dbReference>
<dbReference type="SMART" id="SM00848">
    <property type="entry name" value="Inhibitor_I29"/>
    <property type="match status" value="1"/>
</dbReference>
<feature type="domain" description="Cathepsin propeptide inhibitor" evidence="9">
    <location>
        <begin position="26"/>
        <end position="86"/>
    </location>
</feature>
<keyword evidence="11" id="KW-1185">Reference proteome</keyword>
<comment type="similarity">
    <text evidence="1">Belongs to the peptidase C1 family.</text>
</comment>
<reference evidence="10 11" key="1">
    <citation type="submission" date="2017-03" db="EMBL/GenBank/DDBJ databases">
        <title>Genome of the blue death feigning beetle - Asbolus verrucosus.</title>
        <authorList>
            <person name="Rider S.D."/>
        </authorList>
    </citation>
    <scope>NUCLEOTIDE SEQUENCE [LARGE SCALE GENOMIC DNA]</scope>
    <source>
        <strain evidence="10">Butters</strain>
        <tissue evidence="10">Head and leg muscle</tissue>
    </source>
</reference>
<feature type="signal peptide" evidence="7">
    <location>
        <begin position="1"/>
        <end position="16"/>
    </location>
</feature>
<evidence type="ECO:0000256" key="6">
    <source>
        <dbReference type="ARBA" id="ARBA00023157"/>
    </source>
</evidence>
<dbReference type="InterPro" id="IPR039417">
    <property type="entry name" value="Peptidase_C1A_papain-like"/>
</dbReference>
<gene>
    <name evidence="10" type="ORF">BDFB_014584</name>
</gene>
<evidence type="ECO:0000313" key="11">
    <source>
        <dbReference type="Proteomes" id="UP000292052"/>
    </source>
</evidence>
<accession>A0A482W8V4</accession>
<evidence type="ECO:0000256" key="5">
    <source>
        <dbReference type="ARBA" id="ARBA00023145"/>
    </source>
</evidence>
<dbReference type="CDD" id="cd02248">
    <property type="entry name" value="Peptidase_C1A"/>
    <property type="match status" value="1"/>
</dbReference>
<dbReference type="OrthoDB" id="10253408at2759"/>
<dbReference type="PROSITE" id="PS00639">
    <property type="entry name" value="THIOL_PROTEASE_HIS"/>
    <property type="match status" value="1"/>
</dbReference>
<dbReference type="PROSITE" id="PS00139">
    <property type="entry name" value="THIOL_PROTEASE_CYS"/>
    <property type="match status" value="1"/>
</dbReference>
<evidence type="ECO:0000256" key="2">
    <source>
        <dbReference type="ARBA" id="ARBA00022670"/>
    </source>
</evidence>
<dbReference type="InterPro" id="IPR000668">
    <property type="entry name" value="Peptidase_C1A_C"/>
</dbReference>